<organism evidence="1 2">
    <name type="scientific">Microbacterium phage Nicole72</name>
    <dbReference type="NCBI Taxonomy" id="3062838"/>
    <lineage>
        <taxon>Viruses</taxon>
        <taxon>Duplodnaviria</taxon>
        <taxon>Heunggongvirae</taxon>
        <taxon>Uroviricota</taxon>
        <taxon>Caudoviricetes</taxon>
        <taxon>Hodgkinviridae</taxon>
        <taxon>Meganvirus</taxon>
        <taxon>Meganvirus nichole72</taxon>
    </lineage>
</organism>
<reference evidence="1" key="1">
    <citation type="submission" date="2023-06" db="EMBL/GenBank/DDBJ databases">
        <authorList>
            <person name="Byrum C.A."/>
            <person name="Fullante V.A."/>
            <person name="Ghosh G."/>
            <person name="Ivey A.L."/>
            <person name="Joby C.P."/>
            <person name="Johnson E."/>
            <person name="Kamil H.A."/>
            <person name="Martinez L."/>
            <person name="Tutelo G.A."/>
            <person name="Wilson D."/>
            <person name="Ziegler A.J."/>
            <person name="Garlena R.A."/>
            <person name="Russell D.A."/>
            <person name="Jacobs-Sera D."/>
            <person name="Hatfull G.F."/>
        </authorList>
    </citation>
    <scope>NUCLEOTIDE SEQUENCE</scope>
</reference>
<sequence length="75" mass="8031">MSVTPEQLEALGDQVQAACAASGLDIVGFTVLVMGAQDSLTAETRCRTTRPEYTRALAAYIDAEQTDPRADERPS</sequence>
<evidence type="ECO:0000313" key="2">
    <source>
        <dbReference type="Proteomes" id="UP001654554"/>
    </source>
</evidence>
<gene>
    <name evidence="1" type="primary">6</name>
    <name evidence="1" type="ORF">SEA_NICOLE72_6</name>
</gene>
<evidence type="ECO:0000313" key="1">
    <source>
        <dbReference type="EMBL" id="WKW87043.1"/>
    </source>
</evidence>
<dbReference type="Proteomes" id="UP001654554">
    <property type="component" value="Segment"/>
</dbReference>
<protein>
    <submittedName>
        <fullName evidence="1">Uncharacterized protein</fullName>
    </submittedName>
</protein>
<name>A0ACD4UHB9_9CAUD</name>
<accession>A0ACD4UHB9</accession>
<proteinExistence type="predicted"/>
<keyword evidence="2" id="KW-1185">Reference proteome</keyword>
<dbReference type="EMBL" id="OR159674">
    <property type="protein sequence ID" value="WKW87043.1"/>
    <property type="molecule type" value="Genomic_DNA"/>
</dbReference>